<accession>A0ABS9KMF9</accession>
<dbReference type="PANTHER" id="PTHR30273">
    <property type="entry name" value="PERIPLASMIC SIGNAL SENSOR AND SIGMA FACTOR ACTIVATOR FECR-RELATED"/>
    <property type="match status" value="1"/>
</dbReference>
<evidence type="ECO:0000313" key="3">
    <source>
        <dbReference type="EMBL" id="MCG2613520.1"/>
    </source>
</evidence>
<comment type="caution">
    <text evidence="3">The sequence shown here is derived from an EMBL/GenBank/DDBJ whole genome shotgun (WGS) entry which is preliminary data.</text>
</comment>
<evidence type="ECO:0000259" key="1">
    <source>
        <dbReference type="Pfam" id="PF04773"/>
    </source>
</evidence>
<dbReference type="RefSeq" id="WP_237868786.1">
    <property type="nucleotide sequence ID" value="NZ_JAKLTR010000002.1"/>
</dbReference>
<dbReference type="Pfam" id="PF16344">
    <property type="entry name" value="FecR_C"/>
    <property type="match status" value="1"/>
</dbReference>
<sequence length="389" mass="42519">MQNERIDLLASKFLDGSATEAEKAELHAWYDEWKDDELVVVTELPGNEEAVKERILSGILQAMKPDEQIPVAPVRSLRRYWKAAAAAVLLLIAGAGTYLAVKKDALPEQTIASDGLYRNDVAPGKDIATLQLADGSVINLADSIQPGLQQGNASLNKEEEGLLVYTAPSSLKNEAASVSYNTISTPNGGEFKIVLSDGSKVWLNAASSLRFPAAFTGKERNVELSGEAYFEIAHNASQPFTVTAAGTTTRVLGTHFNIKAYNDEEDVTTTLLEGSVRMETGQQQKNLTPGQQALIRNGAKKIDVSAADVDDAVAWKNGYFTFRNENIRDIMRRISRWYDVRVTYEAGVEASAFGGTFSRTKSLKQLLKSLEITNTIHFKIEGKNVTVMP</sequence>
<dbReference type="InterPro" id="IPR012373">
    <property type="entry name" value="Ferrdict_sens_TM"/>
</dbReference>
<evidence type="ECO:0000313" key="4">
    <source>
        <dbReference type="Proteomes" id="UP001165367"/>
    </source>
</evidence>
<feature type="domain" description="Protein FecR C-terminal" evidence="2">
    <location>
        <begin position="319"/>
        <end position="387"/>
    </location>
</feature>
<dbReference type="Gene3D" id="3.55.50.30">
    <property type="match status" value="1"/>
</dbReference>
<protein>
    <submittedName>
        <fullName evidence="3">FecR domain-containing protein</fullName>
    </submittedName>
</protein>
<dbReference type="InterPro" id="IPR006860">
    <property type="entry name" value="FecR"/>
</dbReference>
<proteinExistence type="predicted"/>
<dbReference type="InterPro" id="IPR032508">
    <property type="entry name" value="FecR_C"/>
</dbReference>
<name>A0ABS9KMF9_9BACT</name>
<gene>
    <name evidence="3" type="ORF">LZZ85_04480</name>
</gene>
<feature type="domain" description="FecR protein" evidence="1">
    <location>
        <begin position="182"/>
        <end position="277"/>
    </location>
</feature>
<dbReference type="Proteomes" id="UP001165367">
    <property type="component" value="Unassembled WGS sequence"/>
</dbReference>
<organism evidence="3 4">
    <name type="scientific">Terrimonas ginsenosidimutans</name>
    <dbReference type="NCBI Taxonomy" id="2908004"/>
    <lineage>
        <taxon>Bacteria</taxon>
        <taxon>Pseudomonadati</taxon>
        <taxon>Bacteroidota</taxon>
        <taxon>Chitinophagia</taxon>
        <taxon>Chitinophagales</taxon>
        <taxon>Chitinophagaceae</taxon>
        <taxon>Terrimonas</taxon>
    </lineage>
</organism>
<keyword evidence="4" id="KW-1185">Reference proteome</keyword>
<dbReference type="Gene3D" id="2.60.120.1440">
    <property type="match status" value="1"/>
</dbReference>
<reference evidence="3" key="1">
    <citation type="submission" date="2022-01" db="EMBL/GenBank/DDBJ databases">
        <authorList>
            <person name="Jo J.-H."/>
            <person name="Im W.-T."/>
        </authorList>
    </citation>
    <scope>NUCLEOTIDE SEQUENCE</scope>
    <source>
        <strain evidence="3">NA20</strain>
    </source>
</reference>
<evidence type="ECO:0000259" key="2">
    <source>
        <dbReference type="Pfam" id="PF16344"/>
    </source>
</evidence>
<dbReference type="Pfam" id="PF04773">
    <property type="entry name" value="FecR"/>
    <property type="match status" value="1"/>
</dbReference>
<dbReference type="EMBL" id="JAKLTR010000002">
    <property type="protein sequence ID" value="MCG2613520.1"/>
    <property type="molecule type" value="Genomic_DNA"/>
</dbReference>
<dbReference type="PANTHER" id="PTHR30273:SF2">
    <property type="entry name" value="PROTEIN FECR"/>
    <property type="match status" value="1"/>
</dbReference>